<feature type="compositionally biased region" description="Low complexity" evidence="2">
    <location>
        <begin position="568"/>
        <end position="589"/>
    </location>
</feature>
<reference evidence="4" key="1">
    <citation type="submission" date="2021-01" db="EMBL/GenBank/DDBJ databases">
        <authorList>
            <person name="Corre E."/>
            <person name="Pelletier E."/>
            <person name="Niang G."/>
            <person name="Scheremetjew M."/>
            <person name="Finn R."/>
            <person name="Kale V."/>
            <person name="Holt S."/>
            <person name="Cochrane G."/>
            <person name="Meng A."/>
            <person name="Brown T."/>
            <person name="Cohen L."/>
        </authorList>
    </citation>
    <scope>NUCLEOTIDE SEQUENCE</scope>
    <source>
        <strain evidence="4">CCAP 955/1</strain>
    </source>
</reference>
<evidence type="ECO:0000259" key="3">
    <source>
        <dbReference type="PROSITE" id="PS50003"/>
    </source>
</evidence>
<evidence type="ECO:0000256" key="2">
    <source>
        <dbReference type="SAM" id="MobiDB-lite"/>
    </source>
</evidence>
<dbReference type="Gene3D" id="2.30.29.30">
    <property type="entry name" value="Pleckstrin-homology domain (PH domain)/Phosphotyrosine-binding domain (PTB)"/>
    <property type="match status" value="2"/>
</dbReference>
<accession>A0A7S3MGR4</accession>
<dbReference type="CDD" id="cd00821">
    <property type="entry name" value="PH"/>
    <property type="match status" value="1"/>
</dbReference>
<proteinExistence type="predicted"/>
<name>A0A7S3MGR4_9STRA</name>
<dbReference type="EMBL" id="HBIC01058645">
    <property type="protein sequence ID" value="CAE0301300.1"/>
    <property type="molecule type" value="Transcribed_RNA"/>
</dbReference>
<dbReference type="InterPro" id="IPR011993">
    <property type="entry name" value="PH-like_dom_sf"/>
</dbReference>
<keyword evidence="1" id="KW-0175">Coiled coil</keyword>
<dbReference type="SMART" id="SM00233">
    <property type="entry name" value="PH"/>
    <property type="match status" value="2"/>
</dbReference>
<protein>
    <recommendedName>
        <fullName evidence="3">PH domain-containing protein</fullName>
    </recommendedName>
</protein>
<feature type="coiled-coil region" evidence="1">
    <location>
        <begin position="108"/>
        <end position="135"/>
    </location>
</feature>
<evidence type="ECO:0000313" key="4">
    <source>
        <dbReference type="EMBL" id="CAE0301300.1"/>
    </source>
</evidence>
<dbReference type="AlphaFoldDB" id="A0A7S3MGR4"/>
<dbReference type="SUPFAM" id="SSF50729">
    <property type="entry name" value="PH domain-like"/>
    <property type="match status" value="2"/>
</dbReference>
<organism evidence="4">
    <name type="scientific">Spumella elongata</name>
    <dbReference type="NCBI Taxonomy" id="89044"/>
    <lineage>
        <taxon>Eukaryota</taxon>
        <taxon>Sar</taxon>
        <taxon>Stramenopiles</taxon>
        <taxon>Ochrophyta</taxon>
        <taxon>Chrysophyceae</taxon>
        <taxon>Chromulinales</taxon>
        <taxon>Chromulinaceae</taxon>
        <taxon>Spumella</taxon>
    </lineage>
</organism>
<dbReference type="Pfam" id="PF00169">
    <property type="entry name" value="PH"/>
    <property type="match status" value="1"/>
</dbReference>
<feature type="domain" description="PH" evidence="3">
    <location>
        <begin position="453"/>
        <end position="560"/>
    </location>
</feature>
<gene>
    <name evidence="4" type="ORF">SELO1098_LOCUS30156</name>
</gene>
<evidence type="ECO:0000256" key="1">
    <source>
        <dbReference type="SAM" id="Coils"/>
    </source>
</evidence>
<feature type="region of interest" description="Disordered" evidence="2">
    <location>
        <begin position="567"/>
        <end position="589"/>
    </location>
</feature>
<dbReference type="InterPro" id="IPR001849">
    <property type="entry name" value="PH_domain"/>
</dbReference>
<dbReference type="PROSITE" id="PS50003">
    <property type="entry name" value="PH_DOMAIN"/>
    <property type="match status" value="1"/>
</dbReference>
<sequence length="589" mass="64715">MAEGYAVLLEKKGRGRGMGFGGRPWAVRTFKLVGQSFEYYDGPKLKGTIDTKGSKAYTVASADADGKEFPFQLDTTDGEKVLLSATTWGTRDMCISVLNRSSKNPKWDNKEENEKARLESRMRELEYERKQATASGAAGVFNEQGANASLKKAGAADAAIKAEHTKNTAAMFKSVSAKQRYNEAKAVGDKKGMSAAAAEMIQGAIRRKLSQKRIAEQRIIKAQWIRDGYARKIQSRYRQRLAKRKIEKVRWEKGVIGRKLNKLVRMQGVLRAFYAFKRLNRMRIAYPDLVTVNVLDLQNFLKVAGTTPEPLAVVHGLCLDLPASHPALNTIKGDVPTKVLQAHGHFTSAFHSPTTVFPVNSAVEMSAAGANRLDYVVITIIDQASPSKKDLIGQVVVKLAQLRNLSLGKPVTVTLRLGALLLDVKNAAGESVATTGRVPTGIVTLAITRPLNSFNISGPVWKVSDNKLALGAWRKRWFTLHNGQLSYFNSEFNLETPKATIATSTITAIEETVQDGRPAIRVTSKLQKGTPSVTWVLGFEEDSSKAIRRKWARVLYRNAKQLTPPVELSAKQLKKQASAKAQAPASPKA</sequence>